<protein>
    <submittedName>
        <fullName evidence="2">Uncharacterized protein</fullName>
    </submittedName>
</protein>
<sequence length="67" mass="7387">MGQRGDARQGRRQGRVRGEPVYHRYRASDAKYKGRPRTVVGAVGAVQCGANDEYHGVFSKGRPPRCG</sequence>
<dbReference type="EMBL" id="OZ035835">
    <property type="protein sequence ID" value="CAL1578682.1"/>
    <property type="molecule type" value="Genomic_DNA"/>
</dbReference>
<reference evidence="2 3" key="1">
    <citation type="submission" date="2024-04" db="EMBL/GenBank/DDBJ databases">
        <authorList>
            <person name="Waldvogel A.-M."/>
            <person name="Schoenle A."/>
        </authorList>
    </citation>
    <scope>NUCLEOTIDE SEQUENCE [LARGE SCALE GENOMIC DNA]</scope>
</reference>
<gene>
    <name evidence="2" type="ORF">KC01_LOCUS9803</name>
</gene>
<proteinExistence type="predicted"/>
<feature type="region of interest" description="Disordered" evidence="1">
    <location>
        <begin position="1"/>
        <end position="30"/>
    </location>
</feature>
<feature type="compositionally biased region" description="Basic and acidic residues" evidence="1">
    <location>
        <begin position="16"/>
        <end position="30"/>
    </location>
</feature>
<evidence type="ECO:0000256" key="1">
    <source>
        <dbReference type="SAM" id="MobiDB-lite"/>
    </source>
</evidence>
<evidence type="ECO:0000313" key="2">
    <source>
        <dbReference type="EMBL" id="CAL1578682.1"/>
    </source>
</evidence>
<dbReference type="AlphaFoldDB" id="A0AAV2JSV4"/>
<dbReference type="Proteomes" id="UP001497482">
    <property type="component" value="Chromosome 13"/>
</dbReference>
<evidence type="ECO:0000313" key="3">
    <source>
        <dbReference type="Proteomes" id="UP001497482"/>
    </source>
</evidence>
<accession>A0AAV2JSV4</accession>
<name>A0AAV2JSV4_KNICA</name>
<keyword evidence="3" id="KW-1185">Reference proteome</keyword>
<organism evidence="2 3">
    <name type="scientific">Knipowitschia caucasica</name>
    <name type="common">Caucasian dwarf goby</name>
    <name type="synonym">Pomatoschistus caucasicus</name>
    <dbReference type="NCBI Taxonomy" id="637954"/>
    <lineage>
        <taxon>Eukaryota</taxon>
        <taxon>Metazoa</taxon>
        <taxon>Chordata</taxon>
        <taxon>Craniata</taxon>
        <taxon>Vertebrata</taxon>
        <taxon>Euteleostomi</taxon>
        <taxon>Actinopterygii</taxon>
        <taxon>Neopterygii</taxon>
        <taxon>Teleostei</taxon>
        <taxon>Neoteleostei</taxon>
        <taxon>Acanthomorphata</taxon>
        <taxon>Gobiaria</taxon>
        <taxon>Gobiiformes</taxon>
        <taxon>Gobioidei</taxon>
        <taxon>Gobiidae</taxon>
        <taxon>Gobiinae</taxon>
        <taxon>Knipowitschia</taxon>
    </lineage>
</organism>